<name>A0A0F9UG15_9ZZZZ</name>
<dbReference type="AlphaFoldDB" id="A0A0F9UG15"/>
<protein>
    <submittedName>
        <fullName evidence="1">Uncharacterized protein</fullName>
    </submittedName>
</protein>
<dbReference type="EMBL" id="LAZR01000703">
    <property type="protein sequence ID" value="KKN60181.1"/>
    <property type="molecule type" value="Genomic_DNA"/>
</dbReference>
<reference evidence="1" key="1">
    <citation type="journal article" date="2015" name="Nature">
        <title>Complex archaea that bridge the gap between prokaryotes and eukaryotes.</title>
        <authorList>
            <person name="Spang A."/>
            <person name="Saw J.H."/>
            <person name="Jorgensen S.L."/>
            <person name="Zaremba-Niedzwiedzka K."/>
            <person name="Martijn J."/>
            <person name="Lind A.E."/>
            <person name="van Eijk R."/>
            <person name="Schleper C."/>
            <person name="Guy L."/>
            <person name="Ettema T.J."/>
        </authorList>
    </citation>
    <scope>NUCLEOTIDE SEQUENCE</scope>
</reference>
<organism evidence="1">
    <name type="scientific">marine sediment metagenome</name>
    <dbReference type="NCBI Taxonomy" id="412755"/>
    <lineage>
        <taxon>unclassified sequences</taxon>
        <taxon>metagenomes</taxon>
        <taxon>ecological metagenomes</taxon>
    </lineage>
</organism>
<gene>
    <name evidence="1" type="ORF">LCGC14_0534720</name>
</gene>
<proteinExistence type="predicted"/>
<evidence type="ECO:0000313" key="1">
    <source>
        <dbReference type="EMBL" id="KKN60181.1"/>
    </source>
</evidence>
<sequence>MKSMVETQVRLETLKFIIESTSFKKQEDLDMILTMVQELEWVLEIPEERIN</sequence>
<accession>A0A0F9UG15</accession>
<comment type="caution">
    <text evidence="1">The sequence shown here is derived from an EMBL/GenBank/DDBJ whole genome shotgun (WGS) entry which is preliminary data.</text>
</comment>